<evidence type="ECO:0000256" key="4">
    <source>
        <dbReference type="ARBA" id="ARBA00022448"/>
    </source>
</evidence>
<organism evidence="16 17">
    <name type="scientific">Candidatus Limisoma faecipullorum</name>
    <dbReference type="NCBI Taxonomy" id="2840854"/>
    <lineage>
        <taxon>Bacteria</taxon>
        <taxon>Pseudomonadati</taxon>
        <taxon>Bacteroidota</taxon>
        <taxon>Bacteroidia</taxon>
        <taxon>Bacteroidales</taxon>
        <taxon>Candidatus Limisoma</taxon>
    </lineage>
</organism>
<evidence type="ECO:0000256" key="6">
    <source>
        <dbReference type="ARBA" id="ARBA00022692"/>
    </source>
</evidence>
<evidence type="ECO:0000313" key="17">
    <source>
        <dbReference type="Proteomes" id="UP000823598"/>
    </source>
</evidence>
<evidence type="ECO:0000256" key="1">
    <source>
        <dbReference type="ARBA" id="ARBA00004429"/>
    </source>
</evidence>
<reference evidence="16" key="2">
    <citation type="journal article" date="2021" name="PeerJ">
        <title>Extensive microbial diversity within the chicken gut microbiome revealed by metagenomics and culture.</title>
        <authorList>
            <person name="Gilroy R."/>
            <person name="Ravi A."/>
            <person name="Getino M."/>
            <person name="Pursley I."/>
            <person name="Horton D.L."/>
            <person name="Alikhan N.F."/>
            <person name="Baker D."/>
            <person name="Gharbi K."/>
            <person name="Hall N."/>
            <person name="Watson M."/>
            <person name="Adriaenssens E.M."/>
            <person name="Foster-Nyarko E."/>
            <person name="Jarju S."/>
            <person name="Secka A."/>
            <person name="Antonio M."/>
            <person name="Oren A."/>
            <person name="Chaudhuri R.R."/>
            <person name="La Ragione R."/>
            <person name="Hildebrand F."/>
            <person name="Pallen M.J."/>
        </authorList>
    </citation>
    <scope>NUCLEOTIDE SEQUENCE</scope>
    <source>
        <strain evidence="16">6919</strain>
    </source>
</reference>
<dbReference type="NCBIfam" id="NF002356">
    <property type="entry name" value="PRK01318.2-3"/>
    <property type="match status" value="1"/>
</dbReference>
<evidence type="ECO:0000256" key="2">
    <source>
        <dbReference type="ARBA" id="ARBA00010527"/>
    </source>
</evidence>
<dbReference type="InterPro" id="IPR047196">
    <property type="entry name" value="YidC_ALB_C"/>
</dbReference>
<keyword evidence="7 13" id="KW-0653">Protein transport</keyword>
<keyword evidence="4 13" id="KW-0813">Transport</keyword>
<keyword evidence="5 13" id="KW-1003">Cell membrane</keyword>
<dbReference type="InterPro" id="IPR019998">
    <property type="entry name" value="Membr_insert_YidC"/>
</dbReference>
<dbReference type="CDD" id="cd20070">
    <property type="entry name" value="5TM_YidC_Alb3"/>
    <property type="match status" value="1"/>
</dbReference>
<name>A0A9D9IMH9_9BACT</name>
<proteinExistence type="inferred from homology"/>
<comment type="caution">
    <text evidence="16">The sequence shown here is derived from an EMBL/GenBank/DDBJ whole genome shotgun (WGS) entry which is preliminary data.</text>
</comment>
<reference evidence="16" key="1">
    <citation type="submission" date="2020-10" db="EMBL/GenBank/DDBJ databases">
        <authorList>
            <person name="Gilroy R."/>
        </authorList>
    </citation>
    <scope>NUCLEOTIDE SEQUENCE</scope>
    <source>
        <strain evidence="16">6919</strain>
    </source>
</reference>
<evidence type="ECO:0000256" key="3">
    <source>
        <dbReference type="ARBA" id="ARBA00015325"/>
    </source>
</evidence>
<comment type="function">
    <text evidence="13">Required for the insertion and/or proper folding and/or complex formation of integral membrane proteins into the membrane. Involved in integration of membrane proteins that insert both dependently and independently of the Sec translocase complex, as well as at least some lipoproteins. Aids folding of multispanning membrane proteins.</text>
</comment>
<keyword evidence="10 13" id="KW-0143">Chaperone</keyword>
<keyword evidence="9 13" id="KW-0472">Membrane</keyword>
<accession>A0A9D9IMH9</accession>
<feature type="transmembrane region" description="Helical" evidence="13">
    <location>
        <begin position="611"/>
        <end position="629"/>
    </location>
</feature>
<keyword evidence="8 13" id="KW-1133">Transmembrane helix</keyword>
<dbReference type="GO" id="GO:0051205">
    <property type="term" value="P:protein insertion into membrane"/>
    <property type="evidence" value="ECO:0007669"/>
    <property type="project" value="TreeGrafter"/>
</dbReference>
<keyword evidence="6 13" id="KW-0812">Transmembrane</keyword>
<dbReference type="Pfam" id="PF02096">
    <property type="entry name" value="60KD_IMP"/>
    <property type="match status" value="1"/>
</dbReference>
<evidence type="ECO:0000256" key="9">
    <source>
        <dbReference type="ARBA" id="ARBA00023136"/>
    </source>
</evidence>
<evidence type="ECO:0000259" key="15">
    <source>
        <dbReference type="Pfam" id="PF14849"/>
    </source>
</evidence>
<comment type="subunit">
    <text evidence="13">Interacts with the Sec translocase complex via SecD. Specifically interacts with transmembrane segments of nascent integral membrane proteins during membrane integration.</text>
</comment>
<dbReference type="Pfam" id="PF14849">
    <property type="entry name" value="YidC_periplas"/>
    <property type="match status" value="1"/>
</dbReference>
<protein>
    <recommendedName>
        <fullName evidence="3 13">Membrane protein insertase YidC</fullName>
    </recommendedName>
    <alternativeName>
        <fullName evidence="12 13">Foldase YidC</fullName>
    </alternativeName>
    <alternativeName>
        <fullName evidence="13">Membrane protein YidC</fullName>
    </alternativeName>
    <alternativeName>
        <fullName evidence="11 13">membrane integrase YidC</fullName>
    </alternativeName>
</protein>
<feature type="transmembrane region" description="Helical" evidence="13">
    <location>
        <begin position="521"/>
        <end position="539"/>
    </location>
</feature>
<dbReference type="PANTHER" id="PTHR12428:SF65">
    <property type="entry name" value="CYTOCHROME C OXIDASE ASSEMBLY PROTEIN COX18, MITOCHONDRIAL"/>
    <property type="match status" value="1"/>
</dbReference>
<dbReference type="EMBL" id="JADIMC010000010">
    <property type="protein sequence ID" value="MBO8475463.1"/>
    <property type="molecule type" value="Genomic_DNA"/>
</dbReference>
<dbReference type="InterPro" id="IPR001708">
    <property type="entry name" value="YidC/ALB3/OXA1/COX18"/>
</dbReference>
<dbReference type="Gene3D" id="2.70.98.90">
    <property type="match status" value="1"/>
</dbReference>
<evidence type="ECO:0000256" key="13">
    <source>
        <dbReference type="HAMAP-Rule" id="MF_01810"/>
    </source>
</evidence>
<feature type="transmembrane region" description="Helical" evidence="13">
    <location>
        <begin position="580"/>
        <end position="599"/>
    </location>
</feature>
<dbReference type="CDD" id="cd19961">
    <property type="entry name" value="EcYidC-like_peri"/>
    <property type="match status" value="1"/>
</dbReference>
<dbReference type="GO" id="GO:0032977">
    <property type="term" value="F:membrane insertase activity"/>
    <property type="evidence" value="ECO:0007669"/>
    <property type="project" value="InterPro"/>
</dbReference>
<evidence type="ECO:0000256" key="5">
    <source>
        <dbReference type="ARBA" id="ARBA00022475"/>
    </source>
</evidence>
<evidence type="ECO:0000256" key="10">
    <source>
        <dbReference type="ARBA" id="ARBA00023186"/>
    </source>
</evidence>
<dbReference type="InterPro" id="IPR038221">
    <property type="entry name" value="YidC_periplasmic_sf"/>
</dbReference>
<dbReference type="InterPro" id="IPR028053">
    <property type="entry name" value="Membr_insert_YidC_N"/>
</dbReference>
<comment type="subcellular location">
    <subcellularLocation>
        <location evidence="1">Cell inner membrane</location>
        <topology evidence="1">Multi-pass membrane protein</topology>
    </subcellularLocation>
    <subcellularLocation>
        <location evidence="13">Cell membrane</location>
        <topology evidence="13">Multi-pass membrane protein</topology>
    </subcellularLocation>
</comment>
<dbReference type="GO" id="GO:0005886">
    <property type="term" value="C:plasma membrane"/>
    <property type="evidence" value="ECO:0007669"/>
    <property type="project" value="UniProtKB-SubCell"/>
</dbReference>
<dbReference type="NCBIfam" id="TIGR03592">
    <property type="entry name" value="yidC_oxa1_cterm"/>
    <property type="match status" value="1"/>
</dbReference>
<evidence type="ECO:0000256" key="7">
    <source>
        <dbReference type="ARBA" id="ARBA00022927"/>
    </source>
</evidence>
<feature type="domain" description="Membrane insertase YidC N-terminal" evidence="15">
    <location>
        <begin position="156"/>
        <end position="435"/>
    </location>
</feature>
<sequence length="702" mass="79755">MDKNTLIGLLLMGLVIFGFMWLNPATPEEQTGKQATESITKDDNAGAATITDSISAEEAEAIKAAVRQYGKAEDIEGKQITSLASENVKLTVDGESLDGEVQMNDTVLSIASLRKPATADLRLLHNAAIRDLRKAIDTIGKYSNFVAFIDGDSTTVKLQNDLLAIDLSTKGGGIARAELKEYTTYSEGKHVPAVLFENDNNAYGFVLNTDTQRFDTHDFFFTPVQENDSTVLMKLEFGKGVYFGIRYTLPANSYLVRMEVVQQNMNTVIPTNIATLDFHWYQKAARHEMGEMFEERNSGIFYKYYGENGDVDNLSETGSDKESISDRLKWIGFKDQFFSCILIADKYFLGTNNLRSEVIDDDSPYHKDFMKDLWAESSFEYSSTNPAPVAFHFFFGPNDYRLLRSYDELISPEEDLKLTEVIPLGWKMFRWINTGIIIPVFNFLGSLDLNYGIIILLLTILIKLVLFPLTWKSYSSQAKMRVLAPDIKEINDKYPGQENALKRQQKTMELYSRAGANPMSGCLPLLLQMPILIAMFSFFPSCIELRGEPFLWADDLSAPDVILSWDAHIPLVSTFFGNHLSLFCLLMTAVNIIYTYINMKANPSNNSMPGMKWMMYLMPVMFLVFFNNYSAGLSYYYFLSLLITIVQTYAFRFFIKEEKVRAKMAENAKKPKKKSGFMARLEEAQRQQQAMLREQQKRKGGK</sequence>
<dbReference type="Proteomes" id="UP000823598">
    <property type="component" value="Unassembled WGS sequence"/>
</dbReference>
<dbReference type="AlphaFoldDB" id="A0A9D9IMH9"/>
<dbReference type="InterPro" id="IPR028055">
    <property type="entry name" value="YidC/Oxa/ALB_C"/>
</dbReference>
<evidence type="ECO:0000259" key="14">
    <source>
        <dbReference type="Pfam" id="PF02096"/>
    </source>
</evidence>
<dbReference type="GO" id="GO:0015031">
    <property type="term" value="P:protein transport"/>
    <property type="evidence" value="ECO:0007669"/>
    <property type="project" value="UniProtKB-KW"/>
</dbReference>
<evidence type="ECO:0000256" key="12">
    <source>
        <dbReference type="ARBA" id="ARBA00033342"/>
    </source>
</evidence>
<feature type="transmembrane region" description="Helical" evidence="13">
    <location>
        <begin position="451"/>
        <end position="471"/>
    </location>
</feature>
<dbReference type="HAMAP" id="MF_01810">
    <property type="entry name" value="YidC_type1"/>
    <property type="match status" value="1"/>
</dbReference>
<feature type="domain" description="Membrane insertase YidC/Oxa/ALB C-terminal" evidence="14">
    <location>
        <begin position="451"/>
        <end position="651"/>
    </location>
</feature>
<evidence type="ECO:0000256" key="11">
    <source>
        <dbReference type="ARBA" id="ARBA00033245"/>
    </source>
</evidence>
<gene>
    <name evidence="13 16" type="primary">yidC</name>
    <name evidence="16" type="ORF">IAB88_00540</name>
</gene>
<feature type="transmembrane region" description="Helical" evidence="13">
    <location>
        <begin position="635"/>
        <end position="655"/>
    </location>
</feature>
<evidence type="ECO:0000256" key="8">
    <source>
        <dbReference type="ARBA" id="ARBA00022989"/>
    </source>
</evidence>
<dbReference type="NCBIfam" id="TIGR03593">
    <property type="entry name" value="yidC_nterm"/>
    <property type="match status" value="1"/>
</dbReference>
<comment type="similarity">
    <text evidence="2 13">Belongs to the OXA1/ALB3/YidC family. Type 1 subfamily.</text>
</comment>
<dbReference type="PANTHER" id="PTHR12428">
    <property type="entry name" value="OXA1"/>
    <property type="match status" value="1"/>
</dbReference>
<dbReference type="PRINTS" id="PR00701">
    <property type="entry name" value="60KDINNERMP"/>
</dbReference>
<feature type="transmembrane region" description="Helical" evidence="13">
    <location>
        <begin position="6"/>
        <end position="23"/>
    </location>
</feature>
<evidence type="ECO:0000313" key="16">
    <source>
        <dbReference type="EMBL" id="MBO8475463.1"/>
    </source>
</evidence>